<dbReference type="AlphaFoldDB" id="C0VY39"/>
<dbReference type="GO" id="GO:0005886">
    <property type="term" value="C:plasma membrane"/>
    <property type="evidence" value="ECO:0007669"/>
    <property type="project" value="UniProtKB-SubCell"/>
</dbReference>
<dbReference type="eggNOG" id="COG1296">
    <property type="taxonomic scope" value="Bacteria"/>
</dbReference>
<keyword evidence="5 8" id="KW-0812">Transmembrane</keyword>
<comment type="caution">
    <text evidence="9">The sequence shown here is derived from an EMBL/GenBank/DDBJ whole genome shotgun (WGS) entry which is preliminary data.</text>
</comment>
<accession>C0VY39</accession>
<evidence type="ECO:0000313" key="10">
    <source>
        <dbReference type="Proteomes" id="UP000010301"/>
    </source>
</evidence>
<evidence type="ECO:0000313" key="9">
    <source>
        <dbReference type="EMBL" id="EEH64342.1"/>
    </source>
</evidence>
<keyword evidence="3" id="KW-0813">Transport</keyword>
<evidence type="ECO:0000256" key="4">
    <source>
        <dbReference type="ARBA" id="ARBA00022475"/>
    </source>
</evidence>
<evidence type="ECO:0000256" key="3">
    <source>
        <dbReference type="ARBA" id="ARBA00022448"/>
    </source>
</evidence>
<feature type="transmembrane region" description="Helical" evidence="8">
    <location>
        <begin position="126"/>
        <end position="148"/>
    </location>
</feature>
<dbReference type="STRING" id="525245.HMPREF0044_0079"/>
<protein>
    <submittedName>
        <fullName evidence="9">AzlC protein</fullName>
    </submittedName>
</protein>
<evidence type="ECO:0000256" key="8">
    <source>
        <dbReference type="SAM" id="Phobius"/>
    </source>
</evidence>
<dbReference type="Pfam" id="PF03591">
    <property type="entry name" value="AzlC"/>
    <property type="match status" value="1"/>
</dbReference>
<evidence type="ECO:0000256" key="6">
    <source>
        <dbReference type="ARBA" id="ARBA00022989"/>
    </source>
</evidence>
<dbReference type="RefSeq" id="WP_006547076.1">
    <property type="nucleotide sequence ID" value="NZ_DS999545.1"/>
</dbReference>
<dbReference type="EMBL" id="ACFG01000004">
    <property type="protein sequence ID" value="EEH64342.1"/>
    <property type="molecule type" value="Genomic_DNA"/>
</dbReference>
<feature type="transmembrane region" description="Helical" evidence="8">
    <location>
        <begin position="211"/>
        <end position="230"/>
    </location>
</feature>
<reference evidence="9 10" key="1">
    <citation type="submission" date="2009-01" db="EMBL/GenBank/DDBJ databases">
        <authorList>
            <person name="Qin X."/>
            <person name="Bachman B."/>
            <person name="Battles P."/>
            <person name="Bell A."/>
            <person name="Bess C."/>
            <person name="Bickham C."/>
            <person name="Chaboub L."/>
            <person name="Chen D."/>
            <person name="Coyle M."/>
            <person name="Deiros D.R."/>
            <person name="Dinh H."/>
            <person name="Forbes L."/>
            <person name="Fowler G."/>
            <person name="Francisco L."/>
            <person name="Fu Q."/>
            <person name="Gubbala S."/>
            <person name="Hale W."/>
            <person name="Han Y."/>
            <person name="Hemphill L."/>
            <person name="Highlander S.K."/>
            <person name="Hirani K."/>
            <person name="Hogues M."/>
            <person name="Jackson L."/>
            <person name="Jakkamsetti A."/>
            <person name="Javaid M."/>
            <person name="Jiang H."/>
            <person name="Korchina V."/>
            <person name="Kovar C."/>
            <person name="Lara F."/>
            <person name="Lee S."/>
            <person name="Mata R."/>
            <person name="Mathew T."/>
            <person name="Moen C."/>
            <person name="Morales K."/>
            <person name="Munidasa M."/>
            <person name="Nazareth L."/>
            <person name="Ngo R."/>
            <person name="Nguyen L."/>
            <person name="Okwuonu G."/>
            <person name="Ongeri F."/>
            <person name="Patil S."/>
            <person name="Petrosino J."/>
            <person name="Pham C."/>
            <person name="Pham P."/>
            <person name="Pu L.-L."/>
            <person name="Puazo M."/>
            <person name="Raj R."/>
            <person name="Reid J."/>
            <person name="Rouhana J."/>
            <person name="Saada N."/>
            <person name="Shang Y."/>
            <person name="Simmons D."/>
            <person name="Thornton R."/>
            <person name="Warren J."/>
            <person name="Weissenberger G."/>
            <person name="Zhang J."/>
            <person name="Zhang L."/>
            <person name="Zhou C."/>
            <person name="Zhu D."/>
            <person name="Muzny D."/>
            <person name="Worley K."/>
            <person name="Gibbs R."/>
        </authorList>
    </citation>
    <scope>NUCLEOTIDE SEQUENCE [LARGE SCALE GENOMIC DNA]</scope>
    <source>
        <strain evidence="9 10">DSM 15436</strain>
    </source>
</reference>
<dbReference type="GO" id="GO:1903785">
    <property type="term" value="P:L-valine transmembrane transport"/>
    <property type="evidence" value="ECO:0007669"/>
    <property type="project" value="TreeGrafter"/>
</dbReference>
<feature type="transmembrane region" description="Helical" evidence="8">
    <location>
        <begin position="160"/>
        <end position="177"/>
    </location>
</feature>
<comment type="subcellular location">
    <subcellularLocation>
        <location evidence="1">Cell membrane</location>
        <topology evidence="1">Multi-pass membrane protein</topology>
    </subcellularLocation>
</comment>
<dbReference type="PANTHER" id="PTHR34979">
    <property type="entry name" value="INNER MEMBRANE PROTEIN YGAZ"/>
    <property type="match status" value="1"/>
</dbReference>
<feature type="transmembrane region" description="Helical" evidence="8">
    <location>
        <begin position="65"/>
        <end position="87"/>
    </location>
</feature>
<dbReference type="HOGENOM" id="CLU_065777_3_2_11"/>
<sequence length="295" mass="31814">MKTASALKLFLTGLRISIPIALGYFTVSIALGIFWVRNGFSPLLSGVASFTTMSSTGQFAGVTLFAQHSGALEIIATTLLVNSRYLLMSMSMSMKLPPGTGLFKRLFVAAGVSDELFALHSSKPQLVLPFFFGTMVLPIVGWTTGTWVGAYAGEVIPPDLQVVANILLFAMFVAIILPPAKDYAPILFTILLASGLSVLLWWAPWTAHLEFGWRLIGSAVLSAALLAWFFPEGASGKHSGEELKPSRWLAHGKAKLAGIRRVQLIPRIFPWYAPEKYGDVPLAGLADETVSEGGK</sequence>
<dbReference type="Proteomes" id="UP000010301">
    <property type="component" value="Unassembled WGS sequence"/>
</dbReference>
<evidence type="ECO:0000256" key="1">
    <source>
        <dbReference type="ARBA" id="ARBA00004651"/>
    </source>
</evidence>
<evidence type="ECO:0000256" key="7">
    <source>
        <dbReference type="ARBA" id="ARBA00023136"/>
    </source>
</evidence>
<keyword evidence="10" id="KW-1185">Reference proteome</keyword>
<gene>
    <name evidence="9" type="ORF">HMPREF0044_0079</name>
</gene>
<proteinExistence type="inferred from homology"/>
<dbReference type="PANTHER" id="PTHR34979:SF1">
    <property type="entry name" value="INNER MEMBRANE PROTEIN YGAZ"/>
    <property type="match status" value="1"/>
</dbReference>
<feature type="transmembrane region" description="Helical" evidence="8">
    <location>
        <begin position="12"/>
        <end position="36"/>
    </location>
</feature>
<comment type="similarity">
    <text evidence="2">Belongs to the AzlC family.</text>
</comment>
<feature type="transmembrane region" description="Helical" evidence="8">
    <location>
        <begin position="184"/>
        <end position="205"/>
    </location>
</feature>
<keyword evidence="7 8" id="KW-0472">Membrane</keyword>
<evidence type="ECO:0000256" key="5">
    <source>
        <dbReference type="ARBA" id="ARBA00022692"/>
    </source>
</evidence>
<dbReference type="OrthoDB" id="9803444at2"/>
<keyword evidence="6 8" id="KW-1133">Transmembrane helix</keyword>
<keyword evidence="4" id="KW-1003">Cell membrane</keyword>
<organism evidence="9 10">
    <name type="scientific">Gleimia coleocanis DSM 15436</name>
    <dbReference type="NCBI Taxonomy" id="525245"/>
    <lineage>
        <taxon>Bacteria</taxon>
        <taxon>Bacillati</taxon>
        <taxon>Actinomycetota</taxon>
        <taxon>Actinomycetes</taxon>
        <taxon>Actinomycetales</taxon>
        <taxon>Actinomycetaceae</taxon>
        <taxon>Gleimia</taxon>
    </lineage>
</organism>
<evidence type="ECO:0000256" key="2">
    <source>
        <dbReference type="ARBA" id="ARBA00010735"/>
    </source>
</evidence>
<name>C0VY39_9ACTO</name>
<dbReference type="InterPro" id="IPR011606">
    <property type="entry name" value="Brnchd-chn_aa_trnsp_permease"/>
</dbReference>